<dbReference type="AlphaFoldDB" id="A0A930H4B4"/>
<keyword evidence="1" id="KW-0812">Transmembrane</keyword>
<evidence type="ECO:0000313" key="2">
    <source>
        <dbReference type="EMBL" id="MBF1307567.1"/>
    </source>
</evidence>
<protein>
    <submittedName>
        <fullName evidence="2">Uncharacterized protein</fullName>
    </submittedName>
</protein>
<dbReference type="GeneID" id="93385469"/>
<keyword evidence="1" id="KW-0472">Membrane</keyword>
<evidence type="ECO:0000313" key="3">
    <source>
        <dbReference type="Proteomes" id="UP000758611"/>
    </source>
</evidence>
<feature type="transmembrane region" description="Helical" evidence="1">
    <location>
        <begin position="53"/>
        <end position="78"/>
    </location>
</feature>
<comment type="caution">
    <text evidence="2">The sequence shown here is derived from an EMBL/GenBank/DDBJ whole genome shotgun (WGS) entry which is preliminary data.</text>
</comment>
<dbReference type="RefSeq" id="WP_004833183.1">
    <property type="nucleotide sequence ID" value="NZ_CABKNC010000002.1"/>
</dbReference>
<reference evidence="2" key="1">
    <citation type="submission" date="2020-04" db="EMBL/GenBank/DDBJ databases">
        <title>Deep metagenomics examines the oral microbiome during advanced dental caries in children, revealing novel taxa and co-occurrences with host molecules.</title>
        <authorList>
            <person name="Baker J.L."/>
            <person name="Morton J.T."/>
            <person name="Dinis M."/>
            <person name="Alvarez R."/>
            <person name="Tran N.C."/>
            <person name="Knight R."/>
            <person name="Edlund A."/>
        </authorList>
    </citation>
    <scope>NUCLEOTIDE SEQUENCE</scope>
    <source>
        <strain evidence="2">JCVI_23_bin.11</strain>
    </source>
</reference>
<feature type="transmembrane region" description="Helical" evidence="1">
    <location>
        <begin position="90"/>
        <end position="112"/>
    </location>
</feature>
<proteinExistence type="predicted"/>
<evidence type="ECO:0000256" key="1">
    <source>
        <dbReference type="SAM" id="Phobius"/>
    </source>
</evidence>
<name>A0A930H4B4_9FIRM</name>
<accession>A0A930H4B4</accession>
<sequence length="168" mass="19025">MIKTLIMLGLVCLLAIFMMMDFIIVIPKFGSKHFGAPDDIKEMMEKIPDRASWVNIIGVCIMIVGFVGVIAVFIWAMVDTVKTDMSFFGAFIRFFIITEGYKLFDIIFFDYLMLTKLKLPAKIYPETAGAKGYDNFGFNTKSQMNKLIIFCVASILLAFILTVIIPLM</sequence>
<feature type="transmembrane region" description="Helical" evidence="1">
    <location>
        <begin position="6"/>
        <end position="26"/>
    </location>
</feature>
<dbReference type="EMBL" id="JABZRE010000037">
    <property type="protein sequence ID" value="MBF1307567.1"/>
    <property type="molecule type" value="Genomic_DNA"/>
</dbReference>
<gene>
    <name evidence="2" type="ORF">HXM94_07315</name>
</gene>
<keyword evidence="1" id="KW-1133">Transmembrane helix</keyword>
<dbReference type="Proteomes" id="UP000758611">
    <property type="component" value="Unassembled WGS sequence"/>
</dbReference>
<organism evidence="2 3">
    <name type="scientific">Parvimonas micra</name>
    <dbReference type="NCBI Taxonomy" id="33033"/>
    <lineage>
        <taxon>Bacteria</taxon>
        <taxon>Bacillati</taxon>
        <taxon>Bacillota</taxon>
        <taxon>Tissierellia</taxon>
        <taxon>Tissierellales</taxon>
        <taxon>Peptoniphilaceae</taxon>
        <taxon>Parvimonas</taxon>
    </lineage>
</organism>
<feature type="transmembrane region" description="Helical" evidence="1">
    <location>
        <begin position="147"/>
        <end position="167"/>
    </location>
</feature>